<keyword evidence="5" id="KW-1185">Reference proteome</keyword>
<gene>
    <name evidence="2" type="ORF">ArsFIN_04510</name>
    <name evidence="3" type="ORF">QE258_01745</name>
</gene>
<dbReference type="InterPro" id="IPR017880">
    <property type="entry name" value="KilA_N"/>
</dbReference>
<evidence type="ECO:0000313" key="4">
    <source>
        <dbReference type="Proteomes" id="UP000295134"/>
    </source>
</evidence>
<reference evidence="2 4" key="1">
    <citation type="submission" date="2019-03" db="EMBL/GenBank/DDBJ databases">
        <title>Long-read sequencing reveals hyperdense prophage content in a complex bacterial symbiont genome.</title>
        <authorList>
            <person name="Frost C.L."/>
            <person name="Siozios S."/>
            <person name="Nadal-Jimenez P."/>
            <person name="Brockhurst M.A."/>
            <person name="King K.C."/>
            <person name="Darby A.C."/>
            <person name="Hurst G.D.D."/>
        </authorList>
    </citation>
    <scope>NUCLEOTIDE SEQUENCE [LARGE SCALE GENOMIC DNA]</scope>
    <source>
        <strain evidence="2 4">FIN</strain>
    </source>
</reference>
<dbReference type="Proteomes" id="UP001177592">
    <property type="component" value="Chromosome"/>
</dbReference>
<dbReference type="Proteomes" id="UP000295134">
    <property type="component" value="Chromosome"/>
</dbReference>
<reference evidence="3" key="2">
    <citation type="submission" date="2023-04" db="EMBL/GenBank/DDBJ databases">
        <title>Genome dynamics across the evolutionary transition to endosymbiosis.</title>
        <authorList>
            <person name="Siozios S."/>
            <person name="Nadal-Jimenez P."/>
            <person name="Azagi T."/>
            <person name="Sprong H."/>
            <person name="Frost C.L."/>
            <person name="Parratt S.R."/>
            <person name="Taylor G."/>
            <person name="Brettell L."/>
            <person name="Lew K.C."/>
            <person name="Croft L."/>
            <person name="King K.C."/>
            <person name="Brockhurst M.A."/>
            <person name="Hypsa V."/>
            <person name="Novakova E."/>
            <person name="Darby A.C."/>
            <person name="Hurst G.D.D."/>
        </authorList>
    </citation>
    <scope>NUCLEOTIDE SEQUENCE</scope>
    <source>
        <strain evidence="3">ANv_CAN</strain>
    </source>
</reference>
<organism evidence="2 4">
    <name type="scientific">Arsenophonus nasoniae</name>
    <name type="common">son-killer infecting Nasonia vitripennis</name>
    <dbReference type="NCBI Taxonomy" id="638"/>
    <lineage>
        <taxon>Bacteria</taxon>
        <taxon>Pseudomonadati</taxon>
        <taxon>Pseudomonadota</taxon>
        <taxon>Gammaproteobacteria</taxon>
        <taxon>Enterobacterales</taxon>
        <taxon>Morganellaceae</taxon>
        <taxon>Arsenophonus</taxon>
    </lineage>
</organism>
<name>A0A4P7KPN3_9GAMM</name>
<dbReference type="KEGG" id="ans:ArsFIN_04510"/>
<dbReference type="PROSITE" id="PS51301">
    <property type="entry name" value="KILA_N"/>
    <property type="match status" value="1"/>
</dbReference>
<evidence type="ECO:0000313" key="5">
    <source>
        <dbReference type="Proteomes" id="UP001177592"/>
    </source>
</evidence>
<protein>
    <submittedName>
        <fullName evidence="2">KilA-N domain protein</fullName>
    </submittedName>
    <submittedName>
        <fullName evidence="3">KilA-N domain-containing protein</fullName>
    </submittedName>
</protein>
<feature type="domain" description="KilA-N" evidence="1">
    <location>
        <begin position="2"/>
        <end position="107"/>
    </location>
</feature>
<dbReference type="EMBL" id="CP123523">
    <property type="protein sequence ID" value="WGM06129.1"/>
    <property type="molecule type" value="Genomic_DNA"/>
</dbReference>
<proteinExistence type="predicted"/>
<evidence type="ECO:0000313" key="2">
    <source>
        <dbReference type="EMBL" id="QBY41919.1"/>
    </source>
</evidence>
<dbReference type="Pfam" id="PF04383">
    <property type="entry name" value="KilA-N"/>
    <property type="match status" value="1"/>
</dbReference>
<evidence type="ECO:0000313" key="3">
    <source>
        <dbReference type="EMBL" id="WGM06129.1"/>
    </source>
</evidence>
<dbReference type="RefSeq" id="WP_135677429.1">
    <property type="nucleotide sequence ID" value="NZ_CP038613.1"/>
</dbReference>
<dbReference type="InterPro" id="IPR018004">
    <property type="entry name" value="KilA/APSES_HTH"/>
</dbReference>
<sequence length="170" mass="19124">MKYPKVNIYGIPVRVDEEGRFSLNDLHAAAVIKGEATESQKPSKFMRSSQIKNFVQVLIAGQNCPAVVVNNGGCSHGVWGLELVAIRYAAWIKPEFEIQVYNTFRHMVMNGFDAMYRLNQLDLTINSESKEISQCASKMGRWGAGGRKRLLMTAREKMIEEVQPFLPGVE</sequence>
<dbReference type="AlphaFoldDB" id="A0A4P7KPN3"/>
<dbReference type="GeneID" id="96875743"/>
<dbReference type="SMART" id="SM01252">
    <property type="entry name" value="KilA-N"/>
    <property type="match status" value="1"/>
</dbReference>
<dbReference type="EMBL" id="CP038613">
    <property type="protein sequence ID" value="QBY41919.1"/>
    <property type="molecule type" value="Genomic_DNA"/>
</dbReference>
<accession>A0A4P7KPN3</accession>
<evidence type="ECO:0000259" key="1">
    <source>
        <dbReference type="PROSITE" id="PS51301"/>
    </source>
</evidence>